<dbReference type="STRING" id="1036612.A0A1L9TZB6"/>
<evidence type="ECO:0000313" key="3">
    <source>
        <dbReference type="Proteomes" id="UP000184356"/>
    </source>
</evidence>
<evidence type="ECO:0000313" key="2">
    <source>
        <dbReference type="EMBL" id="OJJ64776.1"/>
    </source>
</evidence>
<evidence type="ECO:0000256" key="1">
    <source>
        <dbReference type="SAM" id="MobiDB-lite"/>
    </source>
</evidence>
<dbReference type="GeneID" id="63761989"/>
<feature type="compositionally biased region" description="Acidic residues" evidence="1">
    <location>
        <begin position="51"/>
        <end position="60"/>
    </location>
</feature>
<feature type="compositionally biased region" description="Acidic residues" evidence="1">
    <location>
        <begin position="74"/>
        <end position="83"/>
    </location>
</feature>
<dbReference type="AlphaFoldDB" id="A0A1L9TZB6"/>
<dbReference type="SUPFAM" id="SSF81383">
    <property type="entry name" value="F-box domain"/>
    <property type="match status" value="1"/>
</dbReference>
<keyword evidence="3" id="KW-1185">Reference proteome</keyword>
<accession>A0A1L9TZB6</accession>
<dbReference type="Proteomes" id="UP000184356">
    <property type="component" value="Unassembled WGS sequence"/>
</dbReference>
<protein>
    <recommendedName>
        <fullName evidence="4">F-box domain-containing protein</fullName>
    </recommendedName>
</protein>
<dbReference type="EMBL" id="KV878582">
    <property type="protein sequence ID" value="OJJ64776.1"/>
    <property type="molecule type" value="Genomic_DNA"/>
</dbReference>
<evidence type="ECO:0008006" key="4">
    <source>
        <dbReference type="Google" id="ProtNLM"/>
    </source>
</evidence>
<sequence length="392" mass="45314">MATFHCYCALCSCSLGSYELGSKKPEALRRRRARVARCIYWRSRGHSCYYETEDEEEEEKEERLRRMPETDSGIAEEDDDDESERASYDPELLDRDGLYWLHLLGALGMHYFGSGAGPDAPRYFISDLDYDDCNSATISPRDDPDTPREDPEVYCYYGPAGGTLVLPFHWGCMDILCRIILGHPAYDELDKKALYDAMSQGKAYCTLNLPYGDITGSDQDWQSVPGEEYSVTNPSIISDLDRREVKRFCKATEDQAKTSLDLSSKVQNDPFNLLPQEISDMILDYLPGKSLAALLSASWIMHARTRYSEFWKRRLHRHMPWIWGWEWEQFLEGYGDSSVNYKGLYIYLDEVTRPRYGMRAWLALANRRRIWGACEVLAERYHQVKQEQTASG</sequence>
<dbReference type="RefSeq" id="XP_040708582.1">
    <property type="nucleotide sequence ID" value="XM_040845916.1"/>
</dbReference>
<feature type="region of interest" description="Disordered" evidence="1">
    <location>
        <begin position="51"/>
        <end position="87"/>
    </location>
</feature>
<gene>
    <name evidence="2" type="ORF">ASPSYDRAFT_39523</name>
</gene>
<organism evidence="2 3">
    <name type="scientific">Aspergillus sydowii CBS 593.65</name>
    <dbReference type="NCBI Taxonomy" id="1036612"/>
    <lineage>
        <taxon>Eukaryota</taxon>
        <taxon>Fungi</taxon>
        <taxon>Dikarya</taxon>
        <taxon>Ascomycota</taxon>
        <taxon>Pezizomycotina</taxon>
        <taxon>Eurotiomycetes</taxon>
        <taxon>Eurotiomycetidae</taxon>
        <taxon>Eurotiales</taxon>
        <taxon>Aspergillaceae</taxon>
        <taxon>Aspergillus</taxon>
        <taxon>Aspergillus subgen. Nidulantes</taxon>
    </lineage>
</organism>
<dbReference type="VEuPathDB" id="FungiDB:ASPSYDRAFT_39523"/>
<dbReference type="InterPro" id="IPR036047">
    <property type="entry name" value="F-box-like_dom_sf"/>
</dbReference>
<dbReference type="OrthoDB" id="9984533at2759"/>
<name>A0A1L9TZB6_9EURO</name>
<dbReference type="Gene3D" id="1.20.1280.50">
    <property type="match status" value="1"/>
</dbReference>
<reference evidence="3" key="1">
    <citation type="journal article" date="2017" name="Genome Biol.">
        <title>Comparative genomics reveals high biological diversity and specific adaptations in the industrially and medically important fungal genus Aspergillus.</title>
        <authorList>
            <person name="de Vries R.P."/>
            <person name="Riley R."/>
            <person name="Wiebenga A."/>
            <person name="Aguilar-Osorio G."/>
            <person name="Amillis S."/>
            <person name="Uchima C.A."/>
            <person name="Anderluh G."/>
            <person name="Asadollahi M."/>
            <person name="Askin M."/>
            <person name="Barry K."/>
            <person name="Battaglia E."/>
            <person name="Bayram O."/>
            <person name="Benocci T."/>
            <person name="Braus-Stromeyer S.A."/>
            <person name="Caldana C."/>
            <person name="Canovas D."/>
            <person name="Cerqueira G.C."/>
            <person name="Chen F."/>
            <person name="Chen W."/>
            <person name="Choi C."/>
            <person name="Clum A."/>
            <person name="Dos Santos R.A."/>
            <person name="Damasio A.R."/>
            <person name="Diallinas G."/>
            <person name="Emri T."/>
            <person name="Fekete E."/>
            <person name="Flipphi M."/>
            <person name="Freyberg S."/>
            <person name="Gallo A."/>
            <person name="Gournas C."/>
            <person name="Habgood R."/>
            <person name="Hainaut M."/>
            <person name="Harispe M.L."/>
            <person name="Henrissat B."/>
            <person name="Hilden K.S."/>
            <person name="Hope R."/>
            <person name="Hossain A."/>
            <person name="Karabika E."/>
            <person name="Karaffa L."/>
            <person name="Karanyi Z."/>
            <person name="Krasevec N."/>
            <person name="Kuo A."/>
            <person name="Kusch H."/>
            <person name="LaButti K."/>
            <person name="Lagendijk E.L."/>
            <person name="Lapidus A."/>
            <person name="Levasseur A."/>
            <person name="Lindquist E."/>
            <person name="Lipzen A."/>
            <person name="Logrieco A.F."/>
            <person name="MacCabe A."/>
            <person name="Maekelae M.R."/>
            <person name="Malavazi I."/>
            <person name="Melin P."/>
            <person name="Meyer V."/>
            <person name="Mielnichuk N."/>
            <person name="Miskei M."/>
            <person name="Molnar A.P."/>
            <person name="Mule G."/>
            <person name="Ngan C.Y."/>
            <person name="Orejas M."/>
            <person name="Orosz E."/>
            <person name="Ouedraogo J.P."/>
            <person name="Overkamp K.M."/>
            <person name="Park H.-S."/>
            <person name="Perrone G."/>
            <person name="Piumi F."/>
            <person name="Punt P.J."/>
            <person name="Ram A.F."/>
            <person name="Ramon A."/>
            <person name="Rauscher S."/>
            <person name="Record E."/>
            <person name="Riano-Pachon D.M."/>
            <person name="Robert V."/>
            <person name="Roehrig J."/>
            <person name="Ruller R."/>
            <person name="Salamov A."/>
            <person name="Salih N.S."/>
            <person name="Samson R.A."/>
            <person name="Sandor E."/>
            <person name="Sanguinetti M."/>
            <person name="Schuetze T."/>
            <person name="Sepcic K."/>
            <person name="Shelest E."/>
            <person name="Sherlock G."/>
            <person name="Sophianopoulou V."/>
            <person name="Squina F.M."/>
            <person name="Sun H."/>
            <person name="Susca A."/>
            <person name="Todd R.B."/>
            <person name="Tsang A."/>
            <person name="Unkles S.E."/>
            <person name="van de Wiele N."/>
            <person name="van Rossen-Uffink D."/>
            <person name="Oliveira J.V."/>
            <person name="Vesth T.C."/>
            <person name="Visser J."/>
            <person name="Yu J.-H."/>
            <person name="Zhou M."/>
            <person name="Andersen M.R."/>
            <person name="Archer D.B."/>
            <person name="Baker S.E."/>
            <person name="Benoit I."/>
            <person name="Brakhage A.A."/>
            <person name="Braus G.H."/>
            <person name="Fischer R."/>
            <person name="Frisvad J.C."/>
            <person name="Goldman G.H."/>
            <person name="Houbraken J."/>
            <person name="Oakley B."/>
            <person name="Pocsi I."/>
            <person name="Scazzocchio C."/>
            <person name="Seiboth B."/>
            <person name="vanKuyk P.A."/>
            <person name="Wortman J."/>
            <person name="Dyer P.S."/>
            <person name="Grigoriev I.V."/>
        </authorList>
    </citation>
    <scope>NUCLEOTIDE SEQUENCE [LARGE SCALE GENOMIC DNA]</scope>
    <source>
        <strain evidence="3">CBS 593.65</strain>
    </source>
</reference>
<proteinExistence type="predicted"/>